<organism evidence="2 3">
    <name type="scientific">Corallococcus praedator</name>
    <dbReference type="NCBI Taxonomy" id="2316724"/>
    <lineage>
        <taxon>Bacteria</taxon>
        <taxon>Pseudomonadati</taxon>
        <taxon>Myxococcota</taxon>
        <taxon>Myxococcia</taxon>
        <taxon>Myxococcales</taxon>
        <taxon>Cystobacterineae</taxon>
        <taxon>Myxococcaceae</taxon>
        <taxon>Corallococcus</taxon>
    </lineage>
</organism>
<proteinExistence type="predicted"/>
<name>A0ABX9Q226_9BACT</name>
<dbReference type="EMBL" id="RAWI01001199">
    <property type="protein sequence ID" value="RKH78656.1"/>
    <property type="molecule type" value="Genomic_DNA"/>
</dbReference>
<comment type="caution">
    <text evidence="2">The sequence shown here is derived from an EMBL/GenBank/DDBJ whole genome shotgun (WGS) entry which is preliminary data.</text>
</comment>
<evidence type="ECO:0000313" key="3">
    <source>
        <dbReference type="Proteomes" id="UP000278907"/>
    </source>
</evidence>
<evidence type="ECO:0000313" key="2">
    <source>
        <dbReference type="EMBL" id="RKH78656.1"/>
    </source>
</evidence>
<keyword evidence="1" id="KW-0812">Transmembrane</keyword>
<keyword evidence="1" id="KW-0472">Membrane</keyword>
<gene>
    <name evidence="2" type="ORF">D7Y13_43745</name>
</gene>
<reference evidence="2 3" key="1">
    <citation type="submission" date="2018-09" db="EMBL/GenBank/DDBJ databases">
        <authorList>
            <person name="Livingstone P.G."/>
            <person name="Whitworth D.E."/>
        </authorList>
    </citation>
    <scope>NUCLEOTIDE SEQUENCE [LARGE SCALE GENOMIC DNA]</scope>
    <source>
        <strain evidence="2 3">CA031B</strain>
    </source>
</reference>
<keyword evidence="3" id="KW-1185">Reference proteome</keyword>
<protein>
    <submittedName>
        <fullName evidence="2">Uncharacterized protein</fullName>
    </submittedName>
</protein>
<keyword evidence="1" id="KW-1133">Transmembrane helix</keyword>
<feature type="transmembrane region" description="Helical" evidence="1">
    <location>
        <begin position="79"/>
        <end position="98"/>
    </location>
</feature>
<evidence type="ECO:0000256" key="1">
    <source>
        <dbReference type="SAM" id="Phobius"/>
    </source>
</evidence>
<accession>A0ABX9Q226</accession>
<dbReference type="Proteomes" id="UP000278907">
    <property type="component" value="Unassembled WGS sequence"/>
</dbReference>
<sequence>MALLFKIVPVVVERFLLLSENGKGLSNLVADGSSGGRGGEAIDNVLKLLGLFLIESGTGGLFFKAVHFALQMCPRALKLLAFAFIFGFELVGLGASRFNCLTLLL</sequence>